<evidence type="ECO:0000313" key="2">
    <source>
        <dbReference type="EMBL" id="GBP80082.1"/>
    </source>
</evidence>
<accession>A0A4C1YYR0</accession>
<evidence type="ECO:0000313" key="3">
    <source>
        <dbReference type="Proteomes" id="UP000299102"/>
    </source>
</evidence>
<evidence type="ECO:0000256" key="1">
    <source>
        <dbReference type="SAM" id="MobiDB-lite"/>
    </source>
</evidence>
<protein>
    <submittedName>
        <fullName evidence="2">Uncharacterized protein</fullName>
    </submittedName>
</protein>
<dbReference type="Proteomes" id="UP000299102">
    <property type="component" value="Unassembled WGS sequence"/>
</dbReference>
<sequence>MKLELGPHQLDLLQFCQPMEKNRIINQYDIAKVFTEAYLKSPAPLNAISGFRASSIYPFNRHVIGDEHFAPSEVYQVNAANISETNEQNTPSSANSCPLPDFFQGAPSSPVPASPQPCTAPRSPLLDITRTNIRILEEIRAKPAKVKNRNSKSVQKQQQSEILTSTPVKMEQKITHDAAAAKKRFYSTPLVHRILKK</sequence>
<dbReference type="AlphaFoldDB" id="A0A4C1YYR0"/>
<keyword evidence="3" id="KW-1185">Reference proteome</keyword>
<comment type="caution">
    <text evidence="2">The sequence shown here is derived from an EMBL/GenBank/DDBJ whole genome shotgun (WGS) entry which is preliminary data.</text>
</comment>
<dbReference type="OrthoDB" id="8194222at2759"/>
<reference evidence="2 3" key="1">
    <citation type="journal article" date="2019" name="Commun. Biol.">
        <title>The bagworm genome reveals a unique fibroin gene that provides high tensile strength.</title>
        <authorList>
            <person name="Kono N."/>
            <person name="Nakamura H."/>
            <person name="Ohtoshi R."/>
            <person name="Tomita M."/>
            <person name="Numata K."/>
            <person name="Arakawa K."/>
        </authorList>
    </citation>
    <scope>NUCLEOTIDE SEQUENCE [LARGE SCALE GENOMIC DNA]</scope>
</reference>
<proteinExistence type="predicted"/>
<name>A0A4C1YYR0_EUMVA</name>
<organism evidence="2 3">
    <name type="scientific">Eumeta variegata</name>
    <name type="common">Bagworm moth</name>
    <name type="synonym">Eumeta japonica</name>
    <dbReference type="NCBI Taxonomy" id="151549"/>
    <lineage>
        <taxon>Eukaryota</taxon>
        <taxon>Metazoa</taxon>
        <taxon>Ecdysozoa</taxon>
        <taxon>Arthropoda</taxon>
        <taxon>Hexapoda</taxon>
        <taxon>Insecta</taxon>
        <taxon>Pterygota</taxon>
        <taxon>Neoptera</taxon>
        <taxon>Endopterygota</taxon>
        <taxon>Lepidoptera</taxon>
        <taxon>Glossata</taxon>
        <taxon>Ditrysia</taxon>
        <taxon>Tineoidea</taxon>
        <taxon>Psychidae</taxon>
        <taxon>Oiketicinae</taxon>
        <taxon>Eumeta</taxon>
    </lineage>
</organism>
<dbReference type="EMBL" id="BGZK01001445">
    <property type="protein sequence ID" value="GBP80082.1"/>
    <property type="molecule type" value="Genomic_DNA"/>
</dbReference>
<feature type="compositionally biased region" description="Polar residues" evidence="1">
    <location>
        <begin position="85"/>
        <end position="96"/>
    </location>
</feature>
<feature type="region of interest" description="Disordered" evidence="1">
    <location>
        <begin position="85"/>
        <end position="124"/>
    </location>
</feature>
<gene>
    <name evidence="2" type="ORF">EVAR_22005_1</name>
</gene>